<organism evidence="2 3">
    <name type="scientific">Zobellella taiwanensis</name>
    <dbReference type="NCBI Taxonomy" id="347535"/>
    <lineage>
        <taxon>Bacteria</taxon>
        <taxon>Pseudomonadati</taxon>
        <taxon>Pseudomonadota</taxon>
        <taxon>Gammaproteobacteria</taxon>
        <taxon>Aeromonadales</taxon>
        <taxon>Aeromonadaceae</taxon>
        <taxon>Zobellella</taxon>
    </lineage>
</organism>
<keyword evidence="3" id="KW-1185">Reference proteome</keyword>
<dbReference type="Pfam" id="PF06062">
    <property type="entry name" value="UPF0231"/>
    <property type="match status" value="1"/>
</dbReference>
<dbReference type="InterPro" id="IPR008249">
    <property type="entry name" value="UPF0231"/>
</dbReference>
<proteinExistence type="inferred from homology"/>
<comment type="caution">
    <text evidence="2">The sequence shown here is derived from an EMBL/GenBank/DDBJ whole genome shotgun (WGS) entry which is preliminary data.</text>
</comment>
<evidence type="ECO:0000313" key="2">
    <source>
        <dbReference type="EMBL" id="PSJ39203.1"/>
    </source>
</evidence>
<accession>A0A2P7QMK5</accession>
<gene>
    <name evidence="2" type="ORF">C7I36_13565</name>
</gene>
<evidence type="ECO:0000313" key="3">
    <source>
        <dbReference type="Proteomes" id="UP000242181"/>
    </source>
</evidence>
<sequence length="118" mass="13194">MDFEFFRDLNGACRARCSMGHEAFGQWLTDEVSPAEADALLGVIAELEGGLREEYRKVYAEFTLLLGKDEAELAAHTLAFSGDELEEGMAYYDDELFAGCGLDDLARVLEQWRAFIQA</sequence>
<comment type="similarity">
    <text evidence="1">Belongs to the UPF0231 family.</text>
</comment>
<reference evidence="2 3" key="1">
    <citation type="submission" date="2018-03" db="EMBL/GenBank/DDBJ databases">
        <title>The draft genome of Zobellella taiwanensis JCM 13381.</title>
        <authorList>
            <person name="Liu L."/>
            <person name="Li L."/>
            <person name="Wang T."/>
            <person name="Zhang X."/>
            <person name="Liang L."/>
        </authorList>
    </citation>
    <scope>NUCLEOTIDE SEQUENCE [LARGE SCALE GENOMIC DNA]</scope>
    <source>
        <strain evidence="2 3">JCM 13381</strain>
    </source>
</reference>
<dbReference type="OrthoDB" id="5739292at2"/>
<dbReference type="Proteomes" id="UP000242181">
    <property type="component" value="Unassembled WGS sequence"/>
</dbReference>
<dbReference type="AlphaFoldDB" id="A0A2P7QMK5"/>
<evidence type="ECO:0000256" key="1">
    <source>
        <dbReference type="ARBA" id="ARBA00005367"/>
    </source>
</evidence>
<dbReference type="EMBL" id="PXYH01000020">
    <property type="protein sequence ID" value="PSJ39203.1"/>
    <property type="molecule type" value="Genomic_DNA"/>
</dbReference>
<protein>
    <submittedName>
        <fullName evidence="2">Uncharacterized protein</fullName>
    </submittedName>
</protein>
<name>A0A2P7QMK5_9GAMM</name>
<dbReference type="RefSeq" id="WP_106454233.1">
    <property type="nucleotide sequence ID" value="NZ_PXYH01000020.1"/>
</dbReference>
<dbReference type="PIRSF" id="PIRSF006287">
    <property type="entry name" value="UCP006287"/>
    <property type="match status" value="1"/>
</dbReference>